<dbReference type="Proteomes" id="UP001345963">
    <property type="component" value="Unassembled WGS sequence"/>
</dbReference>
<comment type="caution">
    <text evidence="2">The sequence shown here is derived from an EMBL/GenBank/DDBJ whole genome shotgun (WGS) entry which is preliminary data.</text>
</comment>
<name>A0ABU7CCW9_9TELE</name>
<dbReference type="EMBL" id="JAHUTI010088640">
    <property type="protein sequence ID" value="MED6260120.1"/>
    <property type="molecule type" value="Genomic_DNA"/>
</dbReference>
<evidence type="ECO:0000313" key="3">
    <source>
        <dbReference type="Proteomes" id="UP001345963"/>
    </source>
</evidence>
<feature type="region of interest" description="Disordered" evidence="1">
    <location>
        <begin position="19"/>
        <end position="47"/>
    </location>
</feature>
<proteinExistence type="predicted"/>
<keyword evidence="3" id="KW-1185">Reference proteome</keyword>
<gene>
    <name evidence="2" type="ORF">ATANTOWER_002725</name>
</gene>
<accession>A0ABU7CCW9</accession>
<evidence type="ECO:0000313" key="2">
    <source>
        <dbReference type="EMBL" id="MED6260120.1"/>
    </source>
</evidence>
<evidence type="ECO:0000256" key="1">
    <source>
        <dbReference type="SAM" id="MobiDB-lite"/>
    </source>
</evidence>
<organism evidence="2 3">
    <name type="scientific">Ataeniobius toweri</name>
    <dbReference type="NCBI Taxonomy" id="208326"/>
    <lineage>
        <taxon>Eukaryota</taxon>
        <taxon>Metazoa</taxon>
        <taxon>Chordata</taxon>
        <taxon>Craniata</taxon>
        <taxon>Vertebrata</taxon>
        <taxon>Euteleostomi</taxon>
        <taxon>Actinopterygii</taxon>
        <taxon>Neopterygii</taxon>
        <taxon>Teleostei</taxon>
        <taxon>Neoteleostei</taxon>
        <taxon>Acanthomorphata</taxon>
        <taxon>Ovalentaria</taxon>
        <taxon>Atherinomorphae</taxon>
        <taxon>Cyprinodontiformes</taxon>
        <taxon>Goodeidae</taxon>
        <taxon>Ataeniobius</taxon>
    </lineage>
</organism>
<reference evidence="2 3" key="1">
    <citation type="submission" date="2021-07" db="EMBL/GenBank/DDBJ databases">
        <authorList>
            <person name="Palmer J.M."/>
        </authorList>
    </citation>
    <scope>NUCLEOTIDE SEQUENCE [LARGE SCALE GENOMIC DNA]</scope>
    <source>
        <strain evidence="2 3">AT_MEX2019</strain>
        <tissue evidence="2">Muscle</tissue>
    </source>
</reference>
<sequence length="134" mass="15397">MTLCFLARQPAEERRKWKHQRSLFRVGGNTNESKHRHTRTESHGTHTQTLDISAVEEEEVPFSTRQDISVFPVGSLSAASSSLHLLHVAYFMKGFVRSDTDVRRRRVANAEVGRRARSLWRLEVKNQRAAVPTM</sequence>
<protein>
    <submittedName>
        <fullName evidence="2">Uncharacterized protein</fullName>
    </submittedName>
</protein>